<evidence type="ECO:0000256" key="1">
    <source>
        <dbReference type="SAM" id="Phobius"/>
    </source>
</evidence>
<sequence>MILLYNFLIFYKNNILEKKIIYNILPINKKIKYNKIINKNKFFYNIFYINNYISRFKKNNLNNNIYTNNFNNKSSITDKLFKINKLFEGSYLKVQTNLKFYKYISLLKCIKYNINFNFKKLYAINNIKLLYLQSNINMCIYKLSLIMYPLTFNSSKINNYIYYIYYYLYKRSKNSYKSSIISLFYYNIGLLSSLLSIYFENTIKVLYSNIVFIVTRLSLYIYIIKSLYSPFIAGSIVSIKLLNIINNILFLHNLDYCKYRPYLIGLTKYISISTGVLSKLGFQNVLKTIKDLIIEDKVDWKVDSKSNIITSDFIPIGSGWYRYFINF</sequence>
<gene>
    <name evidence="2" type="primary">rpoC2b</name>
</gene>
<dbReference type="GO" id="GO:0000428">
    <property type="term" value="C:DNA-directed RNA polymerase complex"/>
    <property type="evidence" value="ECO:0007669"/>
    <property type="project" value="UniProtKB-KW"/>
</dbReference>
<keyword evidence="1" id="KW-0472">Membrane</keyword>
<keyword evidence="1" id="KW-1133">Transmembrane helix</keyword>
<keyword evidence="1" id="KW-0812">Transmembrane</keyword>
<proteinExistence type="predicted"/>
<name>A0A385GNK1_9APIC</name>
<evidence type="ECO:0000313" key="2">
    <source>
        <dbReference type="EMBL" id="AXX76217.1"/>
    </source>
</evidence>
<accession>A0A385GNK1</accession>
<keyword evidence="2" id="KW-0240">DNA-directed RNA polymerase</keyword>
<protein>
    <submittedName>
        <fullName evidence="2">DNA-directed RNA polymerase beta subunit C-terminal domain protein</fullName>
    </submittedName>
</protein>
<dbReference type="EMBL" id="MH107388">
    <property type="protein sequence ID" value="AXX76217.1"/>
    <property type="molecule type" value="Genomic_DNA"/>
</dbReference>
<dbReference type="SUPFAM" id="SSF64484">
    <property type="entry name" value="beta and beta-prime subunits of DNA dependent RNA-polymerase"/>
    <property type="match status" value="1"/>
</dbReference>
<keyword evidence="2" id="KW-0804">Transcription</keyword>
<feature type="transmembrane region" description="Helical" evidence="1">
    <location>
        <begin position="231"/>
        <end position="250"/>
    </location>
</feature>
<dbReference type="AlphaFoldDB" id="A0A385GNK1"/>
<feature type="transmembrane region" description="Helical" evidence="1">
    <location>
        <begin position="180"/>
        <end position="199"/>
    </location>
</feature>
<organism evidence="2">
    <name type="scientific">Babesia duncani</name>
    <dbReference type="NCBI Taxonomy" id="323732"/>
    <lineage>
        <taxon>Eukaryota</taxon>
        <taxon>Sar</taxon>
        <taxon>Alveolata</taxon>
        <taxon>Apicomplexa</taxon>
        <taxon>Aconoidasida</taxon>
        <taxon>Piroplasmida</taxon>
        <taxon>Babesiidae</taxon>
        <taxon>Babesia</taxon>
    </lineage>
</organism>
<reference evidence="2" key="1">
    <citation type="journal article" date="2018" name="Int. J. Parasitol.">
        <title>Insights into the evolution and drug susceptibility of Babesia duncani from the sequence of its mitochondrial and apicoplast genomes.</title>
        <authorList>
            <person name="Virji A.Z."/>
            <person name="Thekkiniath J."/>
            <person name="Ma W."/>
            <person name="Lawres L."/>
            <person name="Knight J."/>
            <person name="Swei A."/>
            <person name="Roch K.L."/>
            <person name="Ben Mamoun C."/>
        </authorList>
    </citation>
    <scope>NUCLEOTIDE SEQUENCE</scope>
    <source>
        <strain evidence="2">WA-1</strain>
    </source>
</reference>
<feature type="transmembrane region" description="Helical" evidence="1">
    <location>
        <begin position="205"/>
        <end position="224"/>
    </location>
</feature>
<dbReference type="Gene3D" id="1.10.150.390">
    <property type="match status" value="1"/>
</dbReference>